<keyword evidence="2" id="KW-1185">Reference proteome</keyword>
<accession>A0A0E0BIF4</accession>
<evidence type="ECO:0000313" key="2">
    <source>
        <dbReference type="Proteomes" id="UP000026961"/>
    </source>
</evidence>
<dbReference type="EnsemblPlants" id="OGLUM11G11170.1">
    <property type="protein sequence ID" value="OGLUM11G11170.1"/>
    <property type="gene ID" value="OGLUM11G11170"/>
</dbReference>
<name>A0A0E0BIF4_9ORYZ</name>
<dbReference type="STRING" id="40148.A0A0E0BIF4"/>
<protein>
    <recommendedName>
        <fullName evidence="3">SANT domain-containing protein</fullName>
    </recommendedName>
</protein>
<dbReference type="Gramene" id="OGLUM11G11170.1">
    <property type="protein sequence ID" value="OGLUM11G11170.1"/>
    <property type="gene ID" value="OGLUM11G11170"/>
</dbReference>
<evidence type="ECO:0008006" key="3">
    <source>
        <dbReference type="Google" id="ProtNLM"/>
    </source>
</evidence>
<organism evidence="1">
    <name type="scientific">Oryza glumipatula</name>
    <dbReference type="NCBI Taxonomy" id="40148"/>
    <lineage>
        <taxon>Eukaryota</taxon>
        <taxon>Viridiplantae</taxon>
        <taxon>Streptophyta</taxon>
        <taxon>Embryophyta</taxon>
        <taxon>Tracheophyta</taxon>
        <taxon>Spermatophyta</taxon>
        <taxon>Magnoliopsida</taxon>
        <taxon>Liliopsida</taxon>
        <taxon>Poales</taxon>
        <taxon>Poaceae</taxon>
        <taxon>BOP clade</taxon>
        <taxon>Oryzoideae</taxon>
        <taxon>Oryzeae</taxon>
        <taxon>Oryzinae</taxon>
        <taxon>Oryza</taxon>
    </lineage>
</organism>
<dbReference type="HOGENOM" id="CLU_476842_0_0_1"/>
<evidence type="ECO:0000313" key="1">
    <source>
        <dbReference type="EnsemblPlants" id="OGLUM11G11170.1"/>
    </source>
</evidence>
<reference evidence="1" key="1">
    <citation type="submission" date="2015-04" db="UniProtKB">
        <authorList>
            <consortium name="EnsemblPlants"/>
        </authorList>
    </citation>
    <scope>IDENTIFICATION</scope>
</reference>
<sequence length="498" mass="54948">MGKQGIKVLDKKSMRTEANTRCISTNLAEVLQKKVEQKEEESHKISHDNAFLESTPSCEVGSTSIEEVEEKDCVASELSMEEKEYVAADVLARKFDSPPSLVAMDKNIFDLKSISNYIGTRSIRECKILFSKYQRHFGTDLIHKANENATVEGEVSNCMPDNGEPHIWSAIDSMPCSMDNAHDQRPSILNKMTTEMENPQISQETSEKVIHSVESNVIKTNGTELCSKVNIDFNTNLSATASEVDSPRAVGSTRSQLPENSLKHSEFHVEGQSVSTMQIGTINGSSFSQADGIMTHVQRIQHPQTNILDTSKDAAKKPSFIRIFGKIFHEGFSMEANTNSKEYDNVEGLTSNVTTNTTLPNTVSGDIPKNLSNVTSSCSALRSRNIDLIQNQHAKSLKVIPSGMTRDDVASHLWTGSNSIVNHSEQPCKSSTVEGSGMLNGYPSLSDWTHMMTSFQALGSCGGQNEGSSTRNTMILGSQDQCKDYHLNFHDAYPKYRK</sequence>
<dbReference type="Proteomes" id="UP000026961">
    <property type="component" value="Chromosome 11"/>
</dbReference>
<dbReference type="AlphaFoldDB" id="A0A0E0BIF4"/>
<reference evidence="1" key="2">
    <citation type="submission" date="2018-05" db="EMBL/GenBank/DDBJ databases">
        <title>OgluRS3 (Oryza glumaepatula Reference Sequence Version 3).</title>
        <authorList>
            <person name="Zhang J."/>
            <person name="Kudrna D."/>
            <person name="Lee S."/>
            <person name="Talag J."/>
            <person name="Welchert J."/>
            <person name="Wing R.A."/>
        </authorList>
    </citation>
    <scope>NUCLEOTIDE SEQUENCE [LARGE SCALE GENOMIC DNA]</scope>
</reference>
<proteinExistence type="predicted"/>